<dbReference type="Pfam" id="PF00271">
    <property type="entry name" value="Helicase_C"/>
    <property type="match status" value="1"/>
</dbReference>
<organism evidence="4 5">
    <name type="scientific">Henriciella barbarensis</name>
    <dbReference type="NCBI Taxonomy" id="86342"/>
    <lineage>
        <taxon>Bacteria</taxon>
        <taxon>Pseudomonadati</taxon>
        <taxon>Pseudomonadota</taxon>
        <taxon>Alphaproteobacteria</taxon>
        <taxon>Hyphomonadales</taxon>
        <taxon>Hyphomonadaceae</taxon>
        <taxon>Henriciella</taxon>
    </lineage>
</organism>
<dbReference type="GO" id="GO:0009035">
    <property type="term" value="F:type I site-specific deoxyribonuclease activity"/>
    <property type="evidence" value="ECO:0007669"/>
    <property type="project" value="UniProtKB-EC"/>
</dbReference>
<proteinExistence type="predicted"/>
<dbReference type="PANTHER" id="PTHR47396">
    <property type="entry name" value="TYPE I RESTRICTION ENZYME ECOKI R PROTEIN"/>
    <property type="match status" value="1"/>
</dbReference>
<dbReference type="AlphaFoldDB" id="A0A399QSA7"/>
<dbReference type="InterPro" id="IPR013670">
    <property type="entry name" value="EcoEI_R_C_dom"/>
</dbReference>
<feature type="domain" description="Helicase C-terminal" evidence="3">
    <location>
        <begin position="685"/>
        <end position="844"/>
    </location>
</feature>
<accession>A0A399QSA7</accession>
<evidence type="ECO:0000259" key="3">
    <source>
        <dbReference type="PROSITE" id="PS51194"/>
    </source>
</evidence>
<sequence length="1121" mass="125400">MESVNFAFLEGHEPLLYRLTSLAEALFTQDPNTSLLKSRQFGESVAKQIAAHSNRTQDFPSKQVDLLNALQNNGLLPKSIADMLHFIRKRGNEANHELKSTANDALACLRFAQKVSLWYVRAYRKITVDPSLRFIPPPTEDPAEDLRAQLGELTEELSAAQKAQAVSSVRLDAIKRDRERLLEAAKNQTVELEELQAELARLRTEALSEGAPTEAQLSQAASQAADQVELNEADTRDLIDSALEDAGWRADHRNLRYSRGTRPQPGQSMAIAEWPTKSGPVDYALFVGETCVGVIEAKRKSKDVPGVLAQAERYARDLDYPHLVDGAPYEGAPRDPKGDFSPTFKVPFAFATNGRSHVKQLKEKSGIWYRDLRSSMNHPRDLPAWHSPGDLLSKLEQEPQMSEKALAEEPFDYANLRYYQRDAIAAIEEAIGKGLDTALISMATGTGKTRMAIALMYRALKHRRFRRILFLVDRNALAEQTKDGLANTELEGLLKFTDTYSVIGPDDGMPDEDTRVHVATVQSMVARVFRSSEGRPTPGMYDLVIVDEAHRGYALDGELSDEDIEFRSTEDYLSKYRRVLDYFDAVKVGLTATPALQTTEIFGAPVYRYSYRQAVVDGYLTDHLPPKRIVTALNTAGITFKGGEEVSILDPSTGVIDTATLPDDMGFEVQQFNKRVYTEPFNRVVAQTIASEVPPDEDGKTLIFAARDDHADLLVRLLNEELKAEYGEDAVPNDLVMKITGQTDRAGDAIRRYRSDARPKYVVTVDMLSTGVDIPKITNLVFVRRVNSRILYDQMIGRATRLCPEINKTEFRIFDAVDLYDNLQSMTDMRPVVTNPHLSFTQLAADLANAPDEASRKRVQEQIVAKVRRRVPRLTDKQAETLEDVTGENAAALADKLQKKSSAELAAYLEAHPRIIATLDEPPAKGRRPGVPISEHEDELIAIEDIFKNDLTPEDYIEAFERYIRDNLNASAGMIAATQRPRELTRQSLKELALALDEENFSYPMLRAAYGRARNADIAAHILGFVRQAALGDPLVPYETRVENAIQRLTQSRSWTSEQRQWLRRIGNALKEHPVADRETLSAPAFQHFGGWNRSNQAFDGDLESVLGDINEAVWSAQDTG</sequence>
<evidence type="ECO:0000313" key="4">
    <source>
        <dbReference type="EMBL" id="RIJ20552.1"/>
    </source>
</evidence>
<comment type="caution">
    <text evidence="4">The sequence shown here is derived from an EMBL/GenBank/DDBJ whole genome shotgun (WGS) entry which is preliminary data.</text>
</comment>
<keyword evidence="4" id="KW-0540">Nuclease</keyword>
<evidence type="ECO:0000256" key="1">
    <source>
        <dbReference type="SAM" id="Coils"/>
    </source>
</evidence>
<protein>
    <submittedName>
        <fullName evidence="4">Type I restriction-modification system endonuclease</fullName>
        <ecNumber evidence="4">3.1.21.3</ecNumber>
    </submittedName>
</protein>
<dbReference type="GO" id="GO:0003677">
    <property type="term" value="F:DNA binding"/>
    <property type="evidence" value="ECO:0007669"/>
    <property type="project" value="InterPro"/>
</dbReference>
<dbReference type="NCBIfam" id="NF008521">
    <property type="entry name" value="PRK11448.1"/>
    <property type="match status" value="1"/>
</dbReference>
<dbReference type="GO" id="GO:0005829">
    <property type="term" value="C:cytosol"/>
    <property type="evidence" value="ECO:0007669"/>
    <property type="project" value="TreeGrafter"/>
</dbReference>
<dbReference type="PANTHER" id="PTHR47396:SF1">
    <property type="entry name" value="ATP-DEPENDENT HELICASE IRC3-RELATED"/>
    <property type="match status" value="1"/>
</dbReference>
<dbReference type="OrthoDB" id="9803459at2"/>
<dbReference type="EMBL" id="QWGB01000014">
    <property type="protein sequence ID" value="RIJ20552.1"/>
    <property type="molecule type" value="Genomic_DNA"/>
</dbReference>
<dbReference type="Pfam" id="PF04851">
    <property type="entry name" value="ResIII"/>
    <property type="match status" value="1"/>
</dbReference>
<dbReference type="SMART" id="SM00490">
    <property type="entry name" value="HELICc"/>
    <property type="match status" value="1"/>
</dbReference>
<dbReference type="InterPro" id="IPR014001">
    <property type="entry name" value="Helicase_ATP-bd"/>
</dbReference>
<evidence type="ECO:0000259" key="2">
    <source>
        <dbReference type="PROSITE" id="PS51192"/>
    </source>
</evidence>
<dbReference type="InterPro" id="IPR006935">
    <property type="entry name" value="Helicase/UvrB_N"/>
</dbReference>
<keyword evidence="5" id="KW-1185">Reference proteome</keyword>
<dbReference type="Gene3D" id="3.90.1570.30">
    <property type="match status" value="1"/>
</dbReference>
<gene>
    <name evidence="4" type="ORF">D1224_15695</name>
</gene>
<dbReference type="CDD" id="cd18799">
    <property type="entry name" value="SF2_C_EcoAI-like"/>
    <property type="match status" value="1"/>
</dbReference>
<dbReference type="PROSITE" id="PS51194">
    <property type="entry name" value="HELICASE_CTER"/>
    <property type="match status" value="1"/>
</dbReference>
<dbReference type="SMART" id="SM00487">
    <property type="entry name" value="DEXDc"/>
    <property type="match status" value="1"/>
</dbReference>
<dbReference type="SUPFAM" id="SSF52540">
    <property type="entry name" value="P-loop containing nucleoside triphosphate hydrolases"/>
    <property type="match status" value="1"/>
</dbReference>
<evidence type="ECO:0000313" key="5">
    <source>
        <dbReference type="Proteomes" id="UP000265431"/>
    </source>
</evidence>
<dbReference type="CDD" id="cd18032">
    <property type="entry name" value="DEXHc_RE_I_III_res"/>
    <property type="match status" value="1"/>
</dbReference>
<reference evidence="4 5" key="1">
    <citation type="submission" date="2018-08" db="EMBL/GenBank/DDBJ databases">
        <title>Henriciella mobilis sp. nov., isolated from seawater.</title>
        <authorList>
            <person name="Cheng H."/>
            <person name="Wu Y.-H."/>
            <person name="Xu X.-W."/>
            <person name="Guo L.-L."/>
        </authorList>
    </citation>
    <scope>NUCLEOTIDE SEQUENCE [LARGE SCALE GENOMIC DNA]</scope>
    <source>
        <strain evidence="4 5">CCUG66934</strain>
    </source>
</reference>
<feature type="domain" description="Helicase ATP-binding" evidence="2">
    <location>
        <begin position="429"/>
        <end position="612"/>
    </location>
</feature>
<dbReference type="PROSITE" id="PS51192">
    <property type="entry name" value="HELICASE_ATP_BIND_1"/>
    <property type="match status" value="1"/>
</dbReference>
<dbReference type="GO" id="GO:0006304">
    <property type="term" value="P:DNA modification"/>
    <property type="evidence" value="ECO:0007669"/>
    <property type="project" value="InterPro"/>
</dbReference>
<feature type="coiled-coil region" evidence="1">
    <location>
        <begin position="143"/>
        <end position="205"/>
    </location>
</feature>
<keyword evidence="4" id="KW-0255">Endonuclease</keyword>
<dbReference type="Gene3D" id="3.40.50.300">
    <property type="entry name" value="P-loop containing nucleotide triphosphate hydrolases"/>
    <property type="match status" value="2"/>
</dbReference>
<dbReference type="InterPro" id="IPR050742">
    <property type="entry name" value="Helicase_Restrict-Modif_Enz"/>
</dbReference>
<dbReference type="InterPro" id="IPR027417">
    <property type="entry name" value="P-loop_NTPase"/>
</dbReference>
<name>A0A399QSA7_9PROT</name>
<dbReference type="EC" id="3.1.21.3" evidence="4"/>
<dbReference type="InterPro" id="IPR025285">
    <property type="entry name" value="DUF4145"/>
</dbReference>
<dbReference type="Proteomes" id="UP000265431">
    <property type="component" value="Unassembled WGS sequence"/>
</dbReference>
<dbReference type="GO" id="GO:0005524">
    <property type="term" value="F:ATP binding"/>
    <property type="evidence" value="ECO:0007669"/>
    <property type="project" value="InterPro"/>
</dbReference>
<keyword evidence="4" id="KW-0378">Hydrolase</keyword>
<keyword evidence="1" id="KW-0175">Coiled coil</keyword>
<dbReference type="RefSeq" id="WP_119380869.1">
    <property type="nucleotide sequence ID" value="NZ_QWGB01000014.1"/>
</dbReference>
<dbReference type="Pfam" id="PF08463">
    <property type="entry name" value="EcoEI_R_C"/>
    <property type="match status" value="1"/>
</dbReference>
<dbReference type="InterPro" id="IPR001650">
    <property type="entry name" value="Helicase_C-like"/>
</dbReference>
<dbReference type="Pfam" id="PF13643">
    <property type="entry name" value="DUF4145"/>
    <property type="match status" value="1"/>
</dbReference>